<dbReference type="InterPro" id="IPR001138">
    <property type="entry name" value="Zn2Cys6_DnaBD"/>
</dbReference>
<gene>
    <name evidence="4" type="ORF">ALTATR162_LOCUS4355</name>
</gene>
<dbReference type="RefSeq" id="XP_043167901.1">
    <property type="nucleotide sequence ID" value="XM_043311966.1"/>
</dbReference>
<evidence type="ECO:0000259" key="3">
    <source>
        <dbReference type="PROSITE" id="PS50048"/>
    </source>
</evidence>
<proteinExistence type="predicted"/>
<feature type="domain" description="Zn(2)-C6 fungal-type" evidence="3">
    <location>
        <begin position="31"/>
        <end position="60"/>
    </location>
</feature>
<dbReference type="EMBL" id="CAJRGZ010000017">
    <property type="protein sequence ID" value="CAG5156558.1"/>
    <property type="molecule type" value="Genomic_DNA"/>
</dbReference>
<dbReference type="Gene3D" id="4.10.240.10">
    <property type="entry name" value="Zn(2)-C6 fungal-type DNA-binding domain"/>
    <property type="match status" value="1"/>
</dbReference>
<dbReference type="GO" id="GO:0000981">
    <property type="term" value="F:DNA-binding transcription factor activity, RNA polymerase II-specific"/>
    <property type="evidence" value="ECO:0007669"/>
    <property type="project" value="InterPro"/>
</dbReference>
<reference evidence="4" key="1">
    <citation type="submission" date="2021-05" db="EMBL/GenBank/DDBJ databases">
        <authorList>
            <person name="Stam R."/>
        </authorList>
    </citation>
    <scope>NUCLEOTIDE SEQUENCE</scope>
    <source>
        <strain evidence="4">CS162</strain>
    </source>
</reference>
<dbReference type="SUPFAM" id="SSF57701">
    <property type="entry name" value="Zn2/Cys6 DNA-binding domain"/>
    <property type="match status" value="1"/>
</dbReference>
<dbReference type="Proteomes" id="UP000676310">
    <property type="component" value="Unassembled WGS sequence"/>
</dbReference>
<name>A0A8J2I170_9PLEO</name>
<dbReference type="InterPro" id="IPR036864">
    <property type="entry name" value="Zn2-C6_fun-type_DNA-bd_sf"/>
</dbReference>
<dbReference type="GeneID" id="67016013"/>
<dbReference type="AlphaFoldDB" id="A0A8J2I170"/>
<dbReference type="GO" id="GO:0008270">
    <property type="term" value="F:zinc ion binding"/>
    <property type="evidence" value="ECO:0007669"/>
    <property type="project" value="InterPro"/>
</dbReference>
<organism evidence="4 5">
    <name type="scientific">Alternaria atra</name>
    <dbReference type="NCBI Taxonomy" id="119953"/>
    <lineage>
        <taxon>Eukaryota</taxon>
        <taxon>Fungi</taxon>
        <taxon>Dikarya</taxon>
        <taxon>Ascomycota</taxon>
        <taxon>Pezizomycotina</taxon>
        <taxon>Dothideomycetes</taxon>
        <taxon>Pleosporomycetidae</taxon>
        <taxon>Pleosporales</taxon>
        <taxon>Pleosporineae</taxon>
        <taxon>Pleosporaceae</taxon>
        <taxon>Alternaria</taxon>
        <taxon>Alternaria sect. Ulocladioides</taxon>
    </lineage>
</organism>
<comment type="caution">
    <text evidence="4">The sequence shown here is derived from an EMBL/GenBank/DDBJ whole genome shotgun (WGS) entry which is preliminary data.</text>
</comment>
<feature type="region of interest" description="Disordered" evidence="2">
    <location>
        <begin position="127"/>
        <end position="146"/>
    </location>
</feature>
<dbReference type="PROSITE" id="PS50048">
    <property type="entry name" value="ZN2_CY6_FUNGAL_2"/>
    <property type="match status" value="1"/>
</dbReference>
<dbReference type="CDD" id="cd00067">
    <property type="entry name" value="GAL4"/>
    <property type="match status" value="1"/>
</dbReference>
<dbReference type="SMART" id="SM00066">
    <property type="entry name" value="GAL4"/>
    <property type="match status" value="1"/>
</dbReference>
<dbReference type="PANTHER" id="PTHR47785">
    <property type="entry name" value="ZN(II)2CYS6 TRANSCRIPTION FACTOR (EUROFUNG)-RELATED-RELATED"/>
    <property type="match status" value="1"/>
</dbReference>
<dbReference type="Pfam" id="PF00172">
    <property type="entry name" value="Zn_clus"/>
    <property type="match status" value="1"/>
</dbReference>
<sequence>MDRSELTSEFTLASGPGQEQVRRKQARAIQACNICRARKQRCDEARPCQFCYENNFDCQYKGGPTPKQHRSIIQLQESIDDISVLLKDFIGELRAWRQDVENRLPPSRGFGNTPKFASLEAAFALPPRDPSTSGVPAPTCGKMQSRPVGGTKIESPMFPCSNMSTINAQASPPIEQKALLSVSQQLATPTDSVKTDDIRTSHSMSSKERVGLQIDHTIPAHKLLEEWDLMKDFHVGVEYLHQLKESGRALSDYPMQLEQDREPLRVWCIREGFYLNDGLQKPGSPESSNDSDALSPIPERAGLWGYPPSNQSSLHPLKNNSTPRNYSSYKYGLGGVGSDDRADFRTSIVDKLHNSYMKHIHSLHPFLDHSNLQNMIREFKELYSPDGRVADPVSPVVHQLNPSLKRKRPDGVYGEPYLFRNTIERSSHNAVVLLVLALGNICSYKKSLPHPQTDESSYTNRAWGFFSSHTNGNLNGNTSNDSCPKNIDVLPGMLYFSHASDILGHLQGGHTIEHAQAMILAAIYTSQFTRILESWSWINSACKITMVLVKQDYHKLTRDFYTSPESKNLSAKERYRLERILLVYWTCLQLESDIVAEINTLPTSDITVHQNQIMYPTGMSGYVSGEGNEMIEGTQANRNPEDDKDLMIYSNGNKGFHQSDIEAVVKLAQSHIAILNSWRRVLPEYLAWKDGDPPSTDPNLARLRARYYGVAYMMLRPCLRIASHIMEYTPPAQATYQGGHWSYNNSPAATGGMPTSTSRPVQRVGLFETRKDIISIASQCIESAIKSTIAFDRVGALENSPYVGLKSTRNTRLVLTNIFETLHAQFGNMLVLAAVFKSRLYYLLPLNTSLTPQNLHALFERTFEVLGEVAPNSPILKVDLDILRNVRSQLNLP</sequence>
<dbReference type="PANTHER" id="PTHR47785:SF4">
    <property type="entry name" value="ZN(II)2CYS6 TRANSCRIPTION FACTOR (EUROFUNG)"/>
    <property type="match status" value="1"/>
</dbReference>
<dbReference type="PROSITE" id="PS00463">
    <property type="entry name" value="ZN2_CY6_FUNGAL_1"/>
    <property type="match status" value="1"/>
</dbReference>
<evidence type="ECO:0000256" key="1">
    <source>
        <dbReference type="ARBA" id="ARBA00023242"/>
    </source>
</evidence>
<evidence type="ECO:0000313" key="5">
    <source>
        <dbReference type="Proteomes" id="UP000676310"/>
    </source>
</evidence>
<protein>
    <recommendedName>
        <fullName evidence="3">Zn(2)-C6 fungal-type domain-containing protein</fullName>
    </recommendedName>
</protein>
<evidence type="ECO:0000256" key="2">
    <source>
        <dbReference type="SAM" id="MobiDB-lite"/>
    </source>
</evidence>
<feature type="region of interest" description="Disordered" evidence="2">
    <location>
        <begin position="279"/>
        <end position="302"/>
    </location>
</feature>
<keyword evidence="1" id="KW-0539">Nucleus</keyword>
<keyword evidence="5" id="KW-1185">Reference proteome</keyword>
<accession>A0A8J2I170</accession>
<dbReference type="OrthoDB" id="5244761at2759"/>
<dbReference type="CDD" id="cd12148">
    <property type="entry name" value="fungal_TF_MHR"/>
    <property type="match status" value="1"/>
</dbReference>
<dbReference type="InterPro" id="IPR053181">
    <property type="entry name" value="EcdB-like_regulator"/>
</dbReference>
<evidence type="ECO:0000313" key="4">
    <source>
        <dbReference type="EMBL" id="CAG5156558.1"/>
    </source>
</evidence>